<dbReference type="AlphaFoldDB" id="A0A1J4KUE4"/>
<dbReference type="Proteomes" id="UP000179807">
    <property type="component" value="Unassembled WGS sequence"/>
</dbReference>
<dbReference type="RefSeq" id="XP_068368027.1">
    <property type="nucleotide sequence ID" value="XM_068497959.1"/>
</dbReference>
<comment type="caution">
    <text evidence="1">The sequence shown here is derived from an EMBL/GenBank/DDBJ whole genome shotgun (WGS) entry which is preliminary data.</text>
</comment>
<organism evidence="1 2">
    <name type="scientific">Tritrichomonas foetus</name>
    <dbReference type="NCBI Taxonomy" id="1144522"/>
    <lineage>
        <taxon>Eukaryota</taxon>
        <taxon>Metamonada</taxon>
        <taxon>Parabasalia</taxon>
        <taxon>Tritrichomonadida</taxon>
        <taxon>Tritrichomonadidae</taxon>
        <taxon>Tritrichomonas</taxon>
    </lineage>
</organism>
<evidence type="ECO:0000313" key="2">
    <source>
        <dbReference type="Proteomes" id="UP000179807"/>
    </source>
</evidence>
<proteinExistence type="predicted"/>
<protein>
    <submittedName>
        <fullName evidence="1">Uncharacterized protein</fullName>
    </submittedName>
</protein>
<name>A0A1J4KUE4_9EUKA</name>
<gene>
    <name evidence="1" type="ORF">TRFO_14677</name>
</gene>
<accession>A0A1J4KUE4</accession>
<dbReference type="GeneID" id="94832663"/>
<dbReference type="EMBL" id="MLAK01000303">
    <property type="protein sequence ID" value="OHT14891.1"/>
    <property type="molecule type" value="Genomic_DNA"/>
</dbReference>
<dbReference type="VEuPathDB" id="TrichDB:TRFO_14677"/>
<sequence>MIADDKVNAITELSLLAVDDYFQQHFESLENRPEFTSAEYLRDQIEYAVKYLRATTRKVPFRCIADYFGKSISAIRKYETKYNQITETKNGTLLNDSQFADLVNYVNRQYNMKMPCRYIDVINYCFEKFNVDIKLNILLAMIERSDMLKTVVGKPIESTSMLASTEEINEYFVRTNHEIKDIPAAFIANADETGVVPLKDAKDVSLIVRQLMFDL</sequence>
<keyword evidence="2" id="KW-1185">Reference proteome</keyword>
<evidence type="ECO:0000313" key="1">
    <source>
        <dbReference type="EMBL" id="OHT14891.1"/>
    </source>
</evidence>
<reference evidence="1" key="1">
    <citation type="submission" date="2016-10" db="EMBL/GenBank/DDBJ databases">
        <authorList>
            <person name="Benchimol M."/>
            <person name="Almeida L.G."/>
            <person name="Vasconcelos A.T."/>
            <person name="Perreira-Neves A."/>
            <person name="Rosa I.A."/>
            <person name="Tasca T."/>
            <person name="Bogo M.R."/>
            <person name="de Souza W."/>
        </authorList>
    </citation>
    <scope>NUCLEOTIDE SEQUENCE [LARGE SCALE GENOMIC DNA]</scope>
    <source>
        <strain evidence="1">K</strain>
    </source>
</reference>